<dbReference type="EMBL" id="CP042912">
    <property type="protein sequence ID" value="QEG21054.1"/>
    <property type="molecule type" value="Genomic_DNA"/>
</dbReference>
<name>A0A5B9P493_9BACT</name>
<proteinExistence type="predicted"/>
<dbReference type="Proteomes" id="UP000322214">
    <property type="component" value="Chromosome"/>
</dbReference>
<accession>A0A5B9P493</accession>
<sequence length="44" mass="5038">MHTFNGHYIEGRELKFIACDVKSLLKSKSIAEFANPEPFLIVKD</sequence>
<dbReference type="STRING" id="980251.GCA_001642875_02034"/>
<evidence type="ECO:0000313" key="1">
    <source>
        <dbReference type="EMBL" id="QEG21054.1"/>
    </source>
</evidence>
<dbReference type="KEGG" id="mff:MFFC18_09060"/>
<dbReference type="AlphaFoldDB" id="A0A5B9P493"/>
<keyword evidence="2" id="KW-1185">Reference proteome</keyword>
<reference evidence="1 2" key="1">
    <citation type="submission" date="2019-08" db="EMBL/GenBank/DDBJ databases">
        <title>Deep-cultivation of Planctomycetes and their phenomic and genomic characterization uncovers novel biology.</title>
        <authorList>
            <person name="Wiegand S."/>
            <person name="Jogler M."/>
            <person name="Boedeker C."/>
            <person name="Pinto D."/>
            <person name="Vollmers J."/>
            <person name="Rivas-Marin E."/>
            <person name="Kohn T."/>
            <person name="Peeters S.H."/>
            <person name="Heuer A."/>
            <person name="Rast P."/>
            <person name="Oberbeckmann S."/>
            <person name="Bunk B."/>
            <person name="Jeske O."/>
            <person name="Meyerdierks A."/>
            <person name="Storesund J.E."/>
            <person name="Kallscheuer N."/>
            <person name="Luecker S."/>
            <person name="Lage O.M."/>
            <person name="Pohl T."/>
            <person name="Merkel B.J."/>
            <person name="Hornburger P."/>
            <person name="Mueller R.-W."/>
            <person name="Bruemmer F."/>
            <person name="Labrenz M."/>
            <person name="Spormann A.M."/>
            <person name="Op den Camp H."/>
            <person name="Overmann J."/>
            <person name="Amann R."/>
            <person name="Jetten M.S.M."/>
            <person name="Mascher T."/>
            <person name="Medema M.H."/>
            <person name="Devos D.P."/>
            <person name="Kaster A.-K."/>
            <person name="Ovreas L."/>
            <person name="Rohde M."/>
            <person name="Galperin M.Y."/>
            <person name="Jogler C."/>
        </authorList>
    </citation>
    <scope>NUCLEOTIDE SEQUENCE [LARGE SCALE GENOMIC DNA]</scope>
    <source>
        <strain evidence="1 2">FC18</strain>
    </source>
</reference>
<gene>
    <name evidence="1" type="ORF">MFFC18_09060</name>
</gene>
<evidence type="ECO:0000313" key="2">
    <source>
        <dbReference type="Proteomes" id="UP000322214"/>
    </source>
</evidence>
<organism evidence="1 2">
    <name type="scientific">Mariniblastus fucicola</name>
    <dbReference type="NCBI Taxonomy" id="980251"/>
    <lineage>
        <taxon>Bacteria</taxon>
        <taxon>Pseudomonadati</taxon>
        <taxon>Planctomycetota</taxon>
        <taxon>Planctomycetia</taxon>
        <taxon>Pirellulales</taxon>
        <taxon>Pirellulaceae</taxon>
        <taxon>Mariniblastus</taxon>
    </lineage>
</organism>
<protein>
    <submittedName>
        <fullName evidence="1">Uncharacterized protein</fullName>
    </submittedName>
</protein>